<dbReference type="InterPro" id="IPR001638">
    <property type="entry name" value="Solute-binding_3/MltF_N"/>
</dbReference>
<dbReference type="STRING" id="1123498.VR7878_01569"/>
<dbReference type="PANTHER" id="PTHR38834:SF3">
    <property type="entry name" value="SOLUTE-BINDING PROTEIN FAMILY 3_N-TERMINAL DOMAIN-CONTAINING PROTEIN"/>
    <property type="match status" value="1"/>
</dbReference>
<dbReference type="SUPFAM" id="SSF53850">
    <property type="entry name" value="Periplasmic binding protein-like II"/>
    <property type="match status" value="1"/>
</dbReference>
<protein>
    <submittedName>
        <fullName evidence="2">Bacterial extracellular solute-binding proteins, family 3</fullName>
    </submittedName>
</protein>
<sequence>MRKCISSTAVFILFLMSGVKLYAAEKILLTTQIWPPYQVYHDHLLEGTAVTVVKNILEKMDVPYEIKVYPWERAQVMVQAGAAQGFFLASKNSKRDAYATFSEAIFPQKWNWYLLRNNPLNPNDESFKENACILVRFGSNMQHWLHANHYKAVGSFKNTDALIKALLAKRCDAMLANELAINNYLQKESLPPEIFKIYPNMNKPLGVYWSNKYLAENPEFLERFNRFVKQYKAAEDF</sequence>
<feature type="domain" description="Solute-binding protein family 3/N-terminal" evidence="1">
    <location>
        <begin position="30"/>
        <end position="234"/>
    </location>
</feature>
<gene>
    <name evidence="2" type="ORF">VR7878_01569</name>
</gene>
<dbReference type="Gene3D" id="3.40.190.10">
    <property type="entry name" value="Periplasmic binding protein-like II"/>
    <property type="match status" value="2"/>
</dbReference>
<dbReference type="Proteomes" id="UP000188276">
    <property type="component" value="Unassembled WGS sequence"/>
</dbReference>
<proteinExistence type="predicted"/>
<dbReference type="RefSeq" id="WP_077335020.1">
    <property type="nucleotide sequence ID" value="NZ_FULE01000022.1"/>
</dbReference>
<evidence type="ECO:0000313" key="2">
    <source>
        <dbReference type="EMBL" id="SJN56045.1"/>
    </source>
</evidence>
<accession>A0A1R4LHS0</accession>
<name>A0A1R4LHS0_VIBR1</name>
<evidence type="ECO:0000259" key="1">
    <source>
        <dbReference type="Pfam" id="PF00497"/>
    </source>
</evidence>
<organism evidence="2 3">
    <name type="scientific">Vibrio ruber (strain DSM 16370 / JCM 11486 / BCRC 17186 / CECT 7878 / LMG 23124 / VR1)</name>
    <dbReference type="NCBI Taxonomy" id="1123498"/>
    <lineage>
        <taxon>Bacteria</taxon>
        <taxon>Pseudomonadati</taxon>
        <taxon>Pseudomonadota</taxon>
        <taxon>Gammaproteobacteria</taxon>
        <taxon>Vibrionales</taxon>
        <taxon>Vibrionaceae</taxon>
        <taxon>Vibrio</taxon>
    </lineage>
</organism>
<reference evidence="3" key="1">
    <citation type="submission" date="2017-02" db="EMBL/GenBank/DDBJ databases">
        <authorList>
            <person name="Rodrigo-Torres L."/>
            <person name="Arahal R.D."/>
            <person name="Lucena T."/>
        </authorList>
    </citation>
    <scope>NUCLEOTIDE SEQUENCE [LARGE SCALE GENOMIC DNA]</scope>
    <source>
        <strain evidence="3">CECT 7878</strain>
    </source>
</reference>
<dbReference type="PANTHER" id="PTHR38834">
    <property type="entry name" value="PERIPLASMIC SUBSTRATE BINDING PROTEIN FAMILY 3"/>
    <property type="match status" value="1"/>
</dbReference>
<dbReference type="EMBL" id="FULE01000022">
    <property type="protein sequence ID" value="SJN56045.1"/>
    <property type="molecule type" value="Genomic_DNA"/>
</dbReference>
<keyword evidence="3" id="KW-1185">Reference proteome</keyword>
<dbReference type="Pfam" id="PF00497">
    <property type="entry name" value="SBP_bac_3"/>
    <property type="match status" value="1"/>
</dbReference>
<evidence type="ECO:0000313" key="3">
    <source>
        <dbReference type="Proteomes" id="UP000188276"/>
    </source>
</evidence>
<dbReference type="AlphaFoldDB" id="A0A1R4LHS0"/>
<dbReference type="OrthoDB" id="5453932at2"/>